<organism evidence="4 5">
    <name type="scientific">Allomyces macrogynus (strain ATCC 38327)</name>
    <name type="common">Allomyces javanicus var. macrogynus</name>
    <dbReference type="NCBI Taxonomy" id="578462"/>
    <lineage>
        <taxon>Eukaryota</taxon>
        <taxon>Fungi</taxon>
        <taxon>Fungi incertae sedis</taxon>
        <taxon>Blastocladiomycota</taxon>
        <taxon>Blastocladiomycetes</taxon>
        <taxon>Blastocladiales</taxon>
        <taxon>Blastocladiaceae</taxon>
        <taxon>Allomyces</taxon>
    </lineage>
</organism>
<evidence type="ECO:0000313" key="4">
    <source>
        <dbReference type="EMBL" id="KNE57015.1"/>
    </source>
</evidence>
<protein>
    <recommendedName>
        <fullName evidence="6">L domain-like protein</fullName>
    </recommendedName>
</protein>
<dbReference type="InterPro" id="IPR001611">
    <property type="entry name" value="Leu-rich_rpt"/>
</dbReference>
<proteinExistence type="predicted"/>
<reference evidence="4 5" key="1">
    <citation type="submission" date="2009-11" db="EMBL/GenBank/DDBJ databases">
        <title>Annotation of Allomyces macrogynus ATCC 38327.</title>
        <authorList>
            <consortium name="The Broad Institute Genome Sequencing Platform"/>
            <person name="Russ C."/>
            <person name="Cuomo C."/>
            <person name="Burger G."/>
            <person name="Gray M.W."/>
            <person name="Holland P.W.H."/>
            <person name="King N."/>
            <person name="Lang F.B.F."/>
            <person name="Roger A.J."/>
            <person name="Ruiz-Trillo I."/>
            <person name="Young S.K."/>
            <person name="Zeng Q."/>
            <person name="Gargeya S."/>
            <person name="Fitzgerald M."/>
            <person name="Haas B."/>
            <person name="Abouelleil A."/>
            <person name="Alvarado L."/>
            <person name="Arachchi H.M."/>
            <person name="Berlin A."/>
            <person name="Chapman S.B."/>
            <person name="Gearin G."/>
            <person name="Goldberg J."/>
            <person name="Griggs A."/>
            <person name="Gujja S."/>
            <person name="Hansen M."/>
            <person name="Heiman D."/>
            <person name="Howarth C."/>
            <person name="Larimer J."/>
            <person name="Lui A."/>
            <person name="MacDonald P.J.P."/>
            <person name="McCowen C."/>
            <person name="Montmayeur A."/>
            <person name="Murphy C."/>
            <person name="Neiman D."/>
            <person name="Pearson M."/>
            <person name="Priest M."/>
            <person name="Roberts A."/>
            <person name="Saif S."/>
            <person name="Shea T."/>
            <person name="Sisk P."/>
            <person name="Stolte C."/>
            <person name="Sykes S."/>
            <person name="Wortman J."/>
            <person name="Nusbaum C."/>
            <person name="Birren B."/>
        </authorList>
    </citation>
    <scope>NUCLEOTIDE SEQUENCE [LARGE SCALE GENOMIC DNA]</scope>
    <source>
        <strain evidence="4 5">ATCC 38327</strain>
    </source>
</reference>
<evidence type="ECO:0000313" key="5">
    <source>
        <dbReference type="Proteomes" id="UP000054350"/>
    </source>
</evidence>
<dbReference type="VEuPathDB" id="FungiDB:AMAG_02775"/>
<evidence type="ECO:0008006" key="6">
    <source>
        <dbReference type="Google" id="ProtNLM"/>
    </source>
</evidence>
<dbReference type="Gene3D" id="3.80.10.10">
    <property type="entry name" value="Ribonuclease Inhibitor"/>
    <property type="match status" value="3"/>
</dbReference>
<dbReference type="SMART" id="SM00369">
    <property type="entry name" value="LRR_TYP"/>
    <property type="match status" value="9"/>
</dbReference>
<dbReference type="SUPFAM" id="SSF52058">
    <property type="entry name" value="L domain-like"/>
    <property type="match status" value="1"/>
</dbReference>
<feature type="region of interest" description="Disordered" evidence="3">
    <location>
        <begin position="103"/>
        <end position="163"/>
    </location>
</feature>
<dbReference type="InterPro" id="IPR003591">
    <property type="entry name" value="Leu-rich_rpt_typical-subtyp"/>
</dbReference>
<dbReference type="PROSITE" id="PS51450">
    <property type="entry name" value="LRR"/>
    <property type="match status" value="5"/>
</dbReference>
<evidence type="ECO:0000256" key="2">
    <source>
        <dbReference type="ARBA" id="ARBA00022737"/>
    </source>
</evidence>
<dbReference type="PANTHER" id="PTHR48051">
    <property type="match status" value="1"/>
</dbReference>
<dbReference type="SMART" id="SM00364">
    <property type="entry name" value="LRR_BAC"/>
    <property type="match status" value="8"/>
</dbReference>
<sequence>MNRAASSTATLDRADLLRAAHTAEPVTSVRRQLYPPARSSNGPAPATHQPVPTDPPAWMLCLPILVRLIRRPKTQYDRFANAPTAAGPISASAESLRRFRSASVASEPVTTPMKPAAMPASPRSMALPARTTASQPPTPTASAASSLRSVRTADATAPPSPANLTRRVKFSLRPKERHAKGAAVVPGPEAKVSHDLSRRGLELVTEDLWSGVDPDTVVAVDLSQNRLTELPESIEQFSNLKRLSLARNQLASLPACLELLHESLAWLDLTSNPIQGDTEQLPSLVVLAALRKLTGLGLSECGLTSLPKAVLSLHRLVQLALFNNRLQDVPPAIGQLRRLVKLDLSSNRIRSLPSEIGSLRNLEWLNLSQNELTKLPSDICGLKRLRELGLGGNQLSSLPDLSPLQALRILTLYSNQLVALDPSILTLAYLEKLDLSRNRLTALPPSLFLLPHLAYLNVRANQLTYLPSRFRYTRSPSSPTPHIASSLRALDVCENQLTVIPAALAALNWRHLALYSNPWHVPPVVGAPIVQSVPRTVPRLRTLAVNGILTSQPLFLVPECLSAATVGLPDRVVAYFKEPRRCDACGGAFTTDEDLARVDGWADSVPVVGDDSEAARREGDGGDEEGAAHETPFETVMFLRVLDNRDVPCRFAFCSAACRSQWPGPPAGV</sequence>
<feature type="region of interest" description="Disordered" evidence="3">
    <location>
        <begin position="609"/>
        <end position="629"/>
    </location>
</feature>
<feature type="region of interest" description="Disordered" evidence="3">
    <location>
        <begin position="22"/>
        <end position="54"/>
    </location>
</feature>
<name>A0A0L0S3P7_ALLM3</name>
<feature type="compositionally biased region" description="Low complexity" evidence="3">
    <location>
        <begin position="112"/>
        <end position="146"/>
    </location>
</feature>
<dbReference type="Proteomes" id="UP000054350">
    <property type="component" value="Unassembled WGS sequence"/>
</dbReference>
<keyword evidence="1" id="KW-0433">Leucine-rich repeat</keyword>
<evidence type="ECO:0000256" key="3">
    <source>
        <dbReference type="SAM" id="MobiDB-lite"/>
    </source>
</evidence>
<dbReference type="InterPro" id="IPR032675">
    <property type="entry name" value="LRR_dom_sf"/>
</dbReference>
<dbReference type="EMBL" id="GG745331">
    <property type="protein sequence ID" value="KNE57015.1"/>
    <property type="molecule type" value="Genomic_DNA"/>
</dbReference>
<dbReference type="OrthoDB" id="660555at2759"/>
<dbReference type="GO" id="GO:0005737">
    <property type="term" value="C:cytoplasm"/>
    <property type="evidence" value="ECO:0007669"/>
    <property type="project" value="TreeGrafter"/>
</dbReference>
<reference evidence="5" key="2">
    <citation type="submission" date="2009-11" db="EMBL/GenBank/DDBJ databases">
        <title>The Genome Sequence of Allomyces macrogynus strain ATCC 38327.</title>
        <authorList>
            <consortium name="The Broad Institute Genome Sequencing Platform"/>
            <person name="Russ C."/>
            <person name="Cuomo C."/>
            <person name="Shea T."/>
            <person name="Young S.K."/>
            <person name="Zeng Q."/>
            <person name="Koehrsen M."/>
            <person name="Haas B."/>
            <person name="Borodovsky M."/>
            <person name="Guigo R."/>
            <person name="Alvarado L."/>
            <person name="Berlin A."/>
            <person name="Borenstein D."/>
            <person name="Chen Z."/>
            <person name="Engels R."/>
            <person name="Freedman E."/>
            <person name="Gellesch M."/>
            <person name="Goldberg J."/>
            <person name="Griggs A."/>
            <person name="Gujja S."/>
            <person name="Heiman D."/>
            <person name="Hepburn T."/>
            <person name="Howarth C."/>
            <person name="Jen D."/>
            <person name="Larson L."/>
            <person name="Lewis B."/>
            <person name="Mehta T."/>
            <person name="Park D."/>
            <person name="Pearson M."/>
            <person name="Roberts A."/>
            <person name="Saif S."/>
            <person name="Shenoy N."/>
            <person name="Sisk P."/>
            <person name="Stolte C."/>
            <person name="Sykes S."/>
            <person name="Walk T."/>
            <person name="White J."/>
            <person name="Yandava C."/>
            <person name="Burger G."/>
            <person name="Gray M.W."/>
            <person name="Holland P.W.H."/>
            <person name="King N."/>
            <person name="Lang F.B.F."/>
            <person name="Roger A.J."/>
            <person name="Ruiz-Trillo I."/>
            <person name="Lander E."/>
            <person name="Nusbaum C."/>
        </authorList>
    </citation>
    <scope>NUCLEOTIDE SEQUENCE [LARGE SCALE GENOMIC DNA]</scope>
    <source>
        <strain evidence="5">ATCC 38327</strain>
    </source>
</reference>
<dbReference type="eggNOG" id="KOG0619">
    <property type="taxonomic scope" value="Eukaryota"/>
</dbReference>
<keyword evidence="5" id="KW-1185">Reference proteome</keyword>
<dbReference type="PRINTS" id="PR00019">
    <property type="entry name" value="LEURICHRPT"/>
</dbReference>
<accession>A0A0L0S3P7</accession>
<dbReference type="STRING" id="578462.A0A0L0S3P7"/>
<evidence type="ECO:0000256" key="1">
    <source>
        <dbReference type="ARBA" id="ARBA00022614"/>
    </source>
</evidence>
<dbReference type="PANTHER" id="PTHR48051:SF1">
    <property type="entry name" value="RAS SUPPRESSOR PROTEIN 1"/>
    <property type="match status" value="1"/>
</dbReference>
<dbReference type="Pfam" id="PF13855">
    <property type="entry name" value="LRR_8"/>
    <property type="match status" value="3"/>
</dbReference>
<dbReference type="AlphaFoldDB" id="A0A0L0S3P7"/>
<keyword evidence="2" id="KW-0677">Repeat</keyword>
<feature type="compositionally biased region" description="Basic and acidic residues" evidence="3">
    <location>
        <begin position="613"/>
        <end position="629"/>
    </location>
</feature>
<dbReference type="InterPro" id="IPR050216">
    <property type="entry name" value="LRR_domain-containing"/>
</dbReference>
<gene>
    <name evidence="4" type="ORF">AMAG_02775</name>
</gene>